<feature type="domain" description="Tc1-like transposase DDE" evidence="2">
    <location>
        <begin position="241"/>
        <end position="300"/>
    </location>
</feature>
<gene>
    <name evidence="4" type="ORF">D9619_003837</name>
</gene>
<feature type="domain" description="Insertion element IS150 protein InsJ-like helix-turn-helix" evidence="3">
    <location>
        <begin position="18"/>
        <end position="65"/>
    </location>
</feature>
<evidence type="ECO:0008006" key="6">
    <source>
        <dbReference type="Google" id="ProtNLM"/>
    </source>
</evidence>
<reference evidence="4 5" key="1">
    <citation type="journal article" date="2020" name="ISME J.">
        <title>Uncovering the hidden diversity of litter-decomposition mechanisms in mushroom-forming fungi.</title>
        <authorList>
            <person name="Floudas D."/>
            <person name="Bentzer J."/>
            <person name="Ahren D."/>
            <person name="Johansson T."/>
            <person name="Persson P."/>
            <person name="Tunlid A."/>
        </authorList>
    </citation>
    <scope>NUCLEOTIDE SEQUENCE [LARGE SCALE GENOMIC DNA]</scope>
    <source>
        <strain evidence="4 5">CBS 101986</strain>
    </source>
</reference>
<evidence type="ECO:0000259" key="1">
    <source>
        <dbReference type="Pfam" id="PF01498"/>
    </source>
</evidence>
<dbReference type="EMBL" id="JAACJJ010000056">
    <property type="protein sequence ID" value="KAF5312429.1"/>
    <property type="molecule type" value="Genomic_DNA"/>
</dbReference>
<dbReference type="AlphaFoldDB" id="A0A8H5AWW2"/>
<dbReference type="Gene3D" id="3.30.420.10">
    <property type="entry name" value="Ribonuclease H-like superfamily/Ribonuclease H"/>
    <property type="match status" value="1"/>
</dbReference>
<organism evidence="4 5">
    <name type="scientific">Psilocybe cf. subviscida</name>
    <dbReference type="NCBI Taxonomy" id="2480587"/>
    <lineage>
        <taxon>Eukaryota</taxon>
        <taxon>Fungi</taxon>
        <taxon>Dikarya</taxon>
        <taxon>Basidiomycota</taxon>
        <taxon>Agaricomycotina</taxon>
        <taxon>Agaricomycetes</taxon>
        <taxon>Agaricomycetidae</taxon>
        <taxon>Agaricales</taxon>
        <taxon>Agaricineae</taxon>
        <taxon>Strophariaceae</taxon>
        <taxon>Psilocybe</taxon>
    </lineage>
</organism>
<dbReference type="GO" id="GO:0015074">
    <property type="term" value="P:DNA integration"/>
    <property type="evidence" value="ECO:0007669"/>
    <property type="project" value="InterPro"/>
</dbReference>
<dbReference type="SUPFAM" id="SSF53098">
    <property type="entry name" value="Ribonuclease H-like"/>
    <property type="match status" value="1"/>
</dbReference>
<protein>
    <recommendedName>
        <fullName evidence="6">Transposase</fullName>
    </recommendedName>
</protein>
<evidence type="ECO:0000259" key="2">
    <source>
        <dbReference type="Pfam" id="PF13358"/>
    </source>
</evidence>
<evidence type="ECO:0000313" key="4">
    <source>
        <dbReference type="EMBL" id="KAF5312429.1"/>
    </source>
</evidence>
<dbReference type="InterPro" id="IPR009057">
    <property type="entry name" value="Homeodomain-like_sf"/>
</dbReference>
<dbReference type="InterPro" id="IPR012337">
    <property type="entry name" value="RNaseH-like_sf"/>
</dbReference>
<dbReference type="InterPro" id="IPR002492">
    <property type="entry name" value="Transposase_Tc1-like"/>
</dbReference>
<evidence type="ECO:0000259" key="3">
    <source>
        <dbReference type="Pfam" id="PF13518"/>
    </source>
</evidence>
<accession>A0A8H5AWW2</accession>
<proteinExistence type="predicted"/>
<dbReference type="PANTHER" id="PTHR23022:SF135">
    <property type="entry name" value="SI:DKEY-77F5.3"/>
    <property type="match status" value="1"/>
</dbReference>
<dbReference type="GO" id="GO:0006313">
    <property type="term" value="P:DNA transposition"/>
    <property type="evidence" value="ECO:0007669"/>
    <property type="project" value="InterPro"/>
</dbReference>
<dbReference type="Pfam" id="PF13518">
    <property type="entry name" value="HTH_28"/>
    <property type="match status" value="1"/>
</dbReference>
<name>A0A8H5AWW2_9AGAR</name>
<comment type="caution">
    <text evidence="4">The sequence shown here is derived from an EMBL/GenBank/DDBJ whole genome shotgun (WGS) entry which is preliminary data.</text>
</comment>
<dbReference type="InterPro" id="IPR036388">
    <property type="entry name" value="WH-like_DNA-bd_sf"/>
</dbReference>
<dbReference type="SUPFAM" id="SSF46689">
    <property type="entry name" value="Homeodomain-like"/>
    <property type="match status" value="1"/>
</dbReference>
<dbReference type="InterPro" id="IPR038717">
    <property type="entry name" value="Tc1-like_DDE_dom"/>
</dbReference>
<evidence type="ECO:0000313" key="5">
    <source>
        <dbReference type="Proteomes" id="UP000567179"/>
    </source>
</evidence>
<dbReference type="OrthoDB" id="2431447at2759"/>
<dbReference type="PANTHER" id="PTHR23022">
    <property type="entry name" value="TRANSPOSABLE ELEMENT-RELATED"/>
    <property type="match status" value="1"/>
</dbReference>
<dbReference type="Proteomes" id="UP000567179">
    <property type="component" value="Unassembled WGS sequence"/>
</dbReference>
<feature type="domain" description="Transposase Tc1-like" evidence="1">
    <location>
        <begin position="73"/>
        <end position="140"/>
    </location>
</feature>
<dbReference type="Gene3D" id="1.10.10.10">
    <property type="entry name" value="Winged helix-like DNA-binding domain superfamily/Winged helix DNA-binding domain"/>
    <property type="match status" value="1"/>
</dbReference>
<dbReference type="InterPro" id="IPR036397">
    <property type="entry name" value="RNaseH_sf"/>
</dbReference>
<sequence length="328" mass="37596">MAAKRRKGPEINEDTKNQLIGAVNAGQSIAKAARHYRINESTARNIVQKYRKTGSVENLPRSGRPTALTDADKRQFVRAAQSHRRKALTELGNELGLDVDEKTLRNALKERNYHRRVARKVPYLTKNHLQLRMSWARLYRSFTRQKWRKVIWSDECYVQLGDQHGRIFVTRRPGEEFLEECLVGTFNQSPVRVMVWGCIMEGKKGPLRVLDFPGGRGGGMNTKRYCEQVLEGALKDFHSQMSRSRGKVLFQQDNATCHTSKAAKKWLGDHNIPLLFHPPNSPDLSPIERVWHELKTIIRGLFPQPSNSEQQSTTLGSHWILKISTSMC</sequence>
<dbReference type="InterPro" id="IPR052338">
    <property type="entry name" value="Transposase_5"/>
</dbReference>
<keyword evidence="5" id="KW-1185">Reference proteome</keyword>
<dbReference type="GO" id="GO:0003677">
    <property type="term" value="F:DNA binding"/>
    <property type="evidence" value="ECO:0007669"/>
    <property type="project" value="InterPro"/>
</dbReference>
<dbReference type="Pfam" id="PF01498">
    <property type="entry name" value="HTH_Tnp_Tc3_2"/>
    <property type="match status" value="1"/>
</dbReference>
<dbReference type="InterPro" id="IPR055247">
    <property type="entry name" value="InsJ-like_HTH"/>
</dbReference>
<dbReference type="Pfam" id="PF13358">
    <property type="entry name" value="DDE_3"/>
    <property type="match status" value="1"/>
</dbReference>